<dbReference type="SMART" id="SM01130">
    <property type="entry name" value="DHDPS"/>
    <property type="match status" value="1"/>
</dbReference>
<comment type="caution">
    <text evidence="4">The sequence shown here is derived from an EMBL/GenBank/DDBJ whole genome shotgun (WGS) entry which is preliminary data.</text>
</comment>
<dbReference type="PANTHER" id="PTHR12128:SF72">
    <property type="entry name" value="DIHYDRODIPICOLINATE SYNTHASE"/>
    <property type="match status" value="1"/>
</dbReference>
<dbReference type="PANTHER" id="PTHR12128">
    <property type="entry name" value="DIHYDRODIPICOLINATE SYNTHASE"/>
    <property type="match status" value="1"/>
</dbReference>
<reference evidence="4 5" key="1">
    <citation type="journal article" date="2021" name="Microorganisms">
        <title>Acidisoma silvae sp. nov. and Acidisomacellulosilytica sp. nov., Two Acidophilic Bacteria Isolated from Decaying Wood, Hydrolyzing Cellulose and Producing Poly-3-hydroxybutyrate.</title>
        <authorList>
            <person name="Mieszkin S."/>
            <person name="Pouder E."/>
            <person name="Uroz S."/>
            <person name="Simon-Colin C."/>
            <person name="Alain K."/>
        </authorList>
    </citation>
    <scope>NUCLEOTIDE SEQUENCE [LARGE SCALE GENOMIC DNA]</scope>
    <source>
        <strain evidence="4 5">HW T5.17</strain>
    </source>
</reference>
<sequence>MIPSTETPFHGIYVATLTPFRADGQIDEPVLAAHFRSFATMPGIVGVLCNGHAAENFLLTREERRRVTEIAHETIGATHIIVSGVVAEATEEAALHAQDAAKAGADVVLVFPPFSWALSQDDHMAVTHHRRIGEVCGLPLMLYQAGVASALAYKPDVLAELVQIPNVVGIKEGSWESNAYDRNRRLVQAVAPHVAMMASGDEHLLSCFVVGSAGSLVSLAVLMPAEIVALDQAVREGDLTTAQALHERIQPLANAIYGQAPGGLATARLKACMVLTGAWANGSPRAPISDLPSDEIARLRGALVAAGLVEGATSR</sequence>
<evidence type="ECO:0000313" key="5">
    <source>
        <dbReference type="Proteomes" id="UP000721844"/>
    </source>
</evidence>
<dbReference type="CDD" id="cd00408">
    <property type="entry name" value="DHDPS-like"/>
    <property type="match status" value="1"/>
</dbReference>
<keyword evidence="1 2" id="KW-0456">Lyase</keyword>
<dbReference type="Proteomes" id="UP000721844">
    <property type="component" value="Unassembled WGS sequence"/>
</dbReference>
<evidence type="ECO:0000256" key="3">
    <source>
        <dbReference type="PIRSR" id="PIRSR001365-1"/>
    </source>
</evidence>
<keyword evidence="5" id="KW-1185">Reference proteome</keyword>
<name>A0A964E4T4_9PROT</name>
<feature type="active site" description="Proton donor/acceptor" evidence="3">
    <location>
        <position position="143"/>
    </location>
</feature>
<dbReference type="Gene3D" id="3.20.20.70">
    <property type="entry name" value="Aldolase class I"/>
    <property type="match status" value="1"/>
</dbReference>
<dbReference type="InterPro" id="IPR002220">
    <property type="entry name" value="DapA-like"/>
</dbReference>
<dbReference type="RefSeq" id="WP_227307939.1">
    <property type="nucleotide sequence ID" value="NZ_JAESVA010000004.1"/>
</dbReference>
<evidence type="ECO:0000256" key="2">
    <source>
        <dbReference type="PIRNR" id="PIRNR001365"/>
    </source>
</evidence>
<dbReference type="Pfam" id="PF00701">
    <property type="entry name" value="DHDPS"/>
    <property type="match status" value="1"/>
</dbReference>
<dbReference type="AlphaFoldDB" id="A0A964E4T4"/>
<dbReference type="PIRSF" id="PIRSF001365">
    <property type="entry name" value="DHDPS"/>
    <property type="match status" value="1"/>
</dbReference>
<dbReference type="InterPro" id="IPR013785">
    <property type="entry name" value="Aldolase_TIM"/>
</dbReference>
<evidence type="ECO:0000313" key="4">
    <source>
        <dbReference type="EMBL" id="MCB8881268.1"/>
    </source>
</evidence>
<protein>
    <submittedName>
        <fullName evidence="4">Dihydrodipicolinate synthase family protein</fullName>
    </submittedName>
</protein>
<accession>A0A964E4T4</accession>
<dbReference type="EMBL" id="JAESVA010000004">
    <property type="protein sequence ID" value="MCB8881268.1"/>
    <property type="molecule type" value="Genomic_DNA"/>
</dbReference>
<comment type="similarity">
    <text evidence="2">Belongs to the DapA family.</text>
</comment>
<dbReference type="SUPFAM" id="SSF51569">
    <property type="entry name" value="Aldolase"/>
    <property type="match status" value="1"/>
</dbReference>
<dbReference type="GO" id="GO:0008840">
    <property type="term" value="F:4-hydroxy-tetrahydrodipicolinate synthase activity"/>
    <property type="evidence" value="ECO:0007669"/>
    <property type="project" value="TreeGrafter"/>
</dbReference>
<evidence type="ECO:0000256" key="1">
    <source>
        <dbReference type="ARBA" id="ARBA00023239"/>
    </source>
</evidence>
<gene>
    <name evidence="4" type="ORF">ACELLULO517_13555</name>
</gene>
<proteinExistence type="inferred from homology"/>
<feature type="active site" description="Schiff-base intermediate with substrate" evidence="3">
    <location>
        <position position="171"/>
    </location>
</feature>
<organism evidence="4 5">
    <name type="scientific">Acidisoma cellulosilyticum</name>
    <dbReference type="NCBI Taxonomy" id="2802395"/>
    <lineage>
        <taxon>Bacteria</taxon>
        <taxon>Pseudomonadati</taxon>
        <taxon>Pseudomonadota</taxon>
        <taxon>Alphaproteobacteria</taxon>
        <taxon>Acetobacterales</taxon>
        <taxon>Acidocellaceae</taxon>
        <taxon>Acidisoma</taxon>
    </lineage>
</organism>